<reference evidence="9 10" key="1">
    <citation type="journal article" date="2018" name="BMC Genomics">
        <title>Whole genome sequencing and function prediction of 133 gut anaerobes isolated from chicken caecum in pure cultures.</title>
        <authorList>
            <person name="Medvecky M."/>
            <person name="Cejkova D."/>
            <person name="Polansky O."/>
            <person name="Karasova D."/>
            <person name="Kubasova T."/>
            <person name="Cizek A."/>
            <person name="Rychlik I."/>
        </authorList>
    </citation>
    <scope>NUCLEOTIDE SEQUENCE [LARGE SCALE GENOMIC DNA]</scope>
    <source>
        <strain evidence="9 10">An13</strain>
    </source>
</reference>
<evidence type="ECO:0000256" key="4">
    <source>
        <dbReference type="ARBA" id="ARBA00023110"/>
    </source>
</evidence>
<sequence length="325" mass="37084">MKQKKLISFALAGILLLSGCSSKTVQEDGKDVVAAIDKTNLLADDLYQDLATSTQGKQALFSYVLDQLIRQNFPATDDMEENADELVENIETNYENQYGDTAQEELQNALESTGVKNMEEYRDSLVQSLQYAEFLKKYVNDHFDEVFDDYYQQATPRMISLIKVSMSDPENPTEEENEKLKEVESLLKTNKSFEDIAYDYSDDDNTKSAKGHIGIVDKKTDLSSTYGDEVQTMALTLKEGEVSKKIQGSDGCYFLKCTNTNKEDIKKELKTVDVDSPLLTYDDYMVYLAFQTYEIEYHDDTIKQTIQDIIKENIDIRNDARKENA</sequence>
<accession>A0A1Y4SRG7</accession>
<feature type="domain" description="PpiC" evidence="8">
    <location>
        <begin position="156"/>
        <end position="259"/>
    </location>
</feature>
<dbReference type="OrthoDB" id="14196at2"/>
<dbReference type="EMBL" id="NFLJ01000042">
    <property type="protein sequence ID" value="OUQ32496.1"/>
    <property type="molecule type" value="Genomic_DNA"/>
</dbReference>
<evidence type="ECO:0000256" key="6">
    <source>
        <dbReference type="PROSITE-ProRule" id="PRU00278"/>
    </source>
</evidence>
<evidence type="ECO:0000256" key="2">
    <source>
        <dbReference type="ARBA" id="ARBA00013194"/>
    </source>
</evidence>
<dbReference type="EC" id="5.2.1.8" evidence="2"/>
<protein>
    <recommendedName>
        <fullName evidence="2">peptidylprolyl isomerase</fullName>
        <ecNumber evidence="2">5.2.1.8</ecNumber>
    </recommendedName>
</protein>
<dbReference type="PANTHER" id="PTHR47245:SF1">
    <property type="entry name" value="FOLDASE PROTEIN PRSA"/>
    <property type="match status" value="1"/>
</dbReference>
<evidence type="ECO:0000313" key="9">
    <source>
        <dbReference type="EMBL" id="OUQ32496.1"/>
    </source>
</evidence>
<evidence type="ECO:0000256" key="1">
    <source>
        <dbReference type="ARBA" id="ARBA00000971"/>
    </source>
</evidence>
<evidence type="ECO:0000259" key="8">
    <source>
        <dbReference type="PROSITE" id="PS50198"/>
    </source>
</evidence>
<dbReference type="Gene3D" id="3.10.50.40">
    <property type="match status" value="1"/>
</dbReference>
<keyword evidence="5 6" id="KW-0413">Isomerase</keyword>
<evidence type="ECO:0000256" key="3">
    <source>
        <dbReference type="ARBA" id="ARBA00022729"/>
    </source>
</evidence>
<name>A0A1Y4SRG7_9FIRM</name>
<dbReference type="Proteomes" id="UP000195305">
    <property type="component" value="Unassembled WGS sequence"/>
</dbReference>
<evidence type="ECO:0000256" key="7">
    <source>
        <dbReference type="SAM" id="SignalP"/>
    </source>
</evidence>
<evidence type="ECO:0000313" key="10">
    <source>
        <dbReference type="Proteomes" id="UP000195305"/>
    </source>
</evidence>
<feature type="signal peptide" evidence="7">
    <location>
        <begin position="1"/>
        <end position="23"/>
    </location>
</feature>
<dbReference type="PANTHER" id="PTHR47245">
    <property type="entry name" value="PEPTIDYLPROLYL ISOMERASE"/>
    <property type="match status" value="1"/>
</dbReference>
<dbReference type="AlphaFoldDB" id="A0A1Y4SRG7"/>
<gene>
    <name evidence="9" type="ORF">B5E75_12190</name>
</gene>
<proteinExistence type="predicted"/>
<dbReference type="InterPro" id="IPR046357">
    <property type="entry name" value="PPIase_dom_sf"/>
</dbReference>
<dbReference type="InterPro" id="IPR000297">
    <property type="entry name" value="PPIase_PpiC"/>
</dbReference>
<dbReference type="InterPro" id="IPR050245">
    <property type="entry name" value="PrsA_foldase"/>
</dbReference>
<dbReference type="Pfam" id="PF00639">
    <property type="entry name" value="Rotamase"/>
    <property type="match status" value="1"/>
</dbReference>
<organism evidence="9 10">
    <name type="scientific">Massilimicrobiota timonensis</name>
    <dbReference type="NCBI Taxonomy" id="1776392"/>
    <lineage>
        <taxon>Bacteria</taxon>
        <taxon>Bacillati</taxon>
        <taxon>Bacillota</taxon>
        <taxon>Erysipelotrichia</taxon>
        <taxon>Erysipelotrichales</taxon>
        <taxon>Erysipelotrichaceae</taxon>
        <taxon>Massilimicrobiota</taxon>
    </lineage>
</organism>
<dbReference type="GO" id="GO:0003755">
    <property type="term" value="F:peptidyl-prolyl cis-trans isomerase activity"/>
    <property type="evidence" value="ECO:0007669"/>
    <property type="project" value="UniProtKB-KW"/>
</dbReference>
<keyword evidence="10" id="KW-1185">Reference proteome</keyword>
<dbReference type="SUPFAM" id="SSF54534">
    <property type="entry name" value="FKBP-like"/>
    <property type="match status" value="1"/>
</dbReference>
<evidence type="ECO:0000256" key="5">
    <source>
        <dbReference type="ARBA" id="ARBA00023235"/>
    </source>
</evidence>
<feature type="chain" id="PRO_5038785531" description="peptidylprolyl isomerase" evidence="7">
    <location>
        <begin position="24"/>
        <end position="325"/>
    </location>
</feature>
<comment type="catalytic activity">
    <reaction evidence="1">
        <text>[protein]-peptidylproline (omega=180) = [protein]-peptidylproline (omega=0)</text>
        <dbReference type="Rhea" id="RHEA:16237"/>
        <dbReference type="Rhea" id="RHEA-COMP:10747"/>
        <dbReference type="Rhea" id="RHEA-COMP:10748"/>
        <dbReference type="ChEBI" id="CHEBI:83833"/>
        <dbReference type="ChEBI" id="CHEBI:83834"/>
        <dbReference type="EC" id="5.2.1.8"/>
    </reaction>
</comment>
<keyword evidence="4 6" id="KW-0697">Rotamase</keyword>
<keyword evidence="3 7" id="KW-0732">Signal</keyword>
<comment type="caution">
    <text evidence="9">The sequence shown here is derived from an EMBL/GenBank/DDBJ whole genome shotgun (WGS) entry which is preliminary data.</text>
</comment>
<dbReference type="PROSITE" id="PS50198">
    <property type="entry name" value="PPIC_PPIASE_2"/>
    <property type="match status" value="1"/>
</dbReference>
<dbReference type="RefSeq" id="WP_087359599.1">
    <property type="nucleotide sequence ID" value="NZ_JACJKO010000036.1"/>
</dbReference>
<dbReference type="PROSITE" id="PS51257">
    <property type="entry name" value="PROKAR_LIPOPROTEIN"/>
    <property type="match status" value="1"/>
</dbReference>